<organism evidence="1 2">
    <name type="scientific">Rhodopirellula islandica</name>
    <dbReference type="NCBI Taxonomy" id="595434"/>
    <lineage>
        <taxon>Bacteria</taxon>
        <taxon>Pseudomonadati</taxon>
        <taxon>Planctomycetota</taxon>
        <taxon>Planctomycetia</taxon>
        <taxon>Pirellulales</taxon>
        <taxon>Pirellulaceae</taxon>
        <taxon>Rhodopirellula</taxon>
    </lineage>
</organism>
<reference evidence="1" key="1">
    <citation type="submission" date="2015-05" db="EMBL/GenBank/DDBJ databases">
        <title>Permanent draft genome of Rhodopirellula islandicus K833.</title>
        <authorList>
            <person name="Kizina J."/>
            <person name="Richter M."/>
            <person name="Glockner F.O."/>
            <person name="Harder J."/>
        </authorList>
    </citation>
    <scope>NUCLEOTIDE SEQUENCE [LARGE SCALE GENOMIC DNA]</scope>
    <source>
        <strain evidence="1">K833</strain>
    </source>
</reference>
<dbReference type="AlphaFoldDB" id="A0A0J1BIB9"/>
<dbReference type="EMBL" id="LECT01000015">
    <property type="protein sequence ID" value="KLU06287.1"/>
    <property type="molecule type" value="Genomic_DNA"/>
</dbReference>
<dbReference type="InterPro" id="IPR036393">
    <property type="entry name" value="AceGlu_kinase-like_sf"/>
</dbReference>
<keyword evidence="2" id="KW-1185">Reference proteome</keyword>
<dbReference type="InterPro" id="IPR011375">
    <property type="entry name" value="MfnE"/>
</dbReference>
<sequence>MSRRVIKLGGSLLTRPSLLDDFHQWYRNQAPADDCLIIGGGQLIDAVREWDRLRPGDPQTVHWQCVAMLEHSMRHLAEALESDGRFPPIEKLETEDDWLRYSTSSSDSMKPASSTIQFLRPEVVYHSASKAPLPETWSTTTDSIAMWVALQCDASEVVLLKSCAVDSEDRLQDWITQGIVDPACAVLASLEEKLRVEQLPIQPTC</sequence>
<dbReference type="PIRSF" id="PIRSF004857">
    <property type="entry name" value="Kin_aa_kin"/>
    <property type="match status" value="1"/>
</dbReference>
<dbReference type="STRING" id="595434.RISK_001498"/>
<dbReference type="PATRIC" id="fig|595434.4.peg.1434"/>
<proteinExistence type="predicted"/>
<dbReference type="Gene3D" id="3.40.1160.10">
    <property type="entry name" value="Acetylglutamate kinase-like"/>
    <property type="match status" value="1"/>
</dbReference>
<dbReference type="RefSeq" id="WP_047813384.1">
    <property type="nucleotide sequence ID" value="NZ_LECT01000015.1"/>
</dbReference>
<gene>
    <name evidence="1" type="ORF">RISK_001498</name>
</gene>
<evidence type="ECO:0000313" key="2">
    <source>
        <dbReference type="Proteomes" id="UP000036367"/>
    </source>
</evidence>
<name>A0A0J1BIB9_RHOIS</name>
<protein>
    <submittedName>
        <fullName evidence="1">Delta 1-pyrroline-5-carboxylate synthetase</fullName>
    </submittedName>
</protein>
<dbReference type="SUPFAM" id="SSF53633">
    <property type="entry name" value="Carbamate kinase-like"/>
    <property type="match status" value="1"/>
</dbReference>
<evidence type="ECO:0000313" key="1">
    <source>
        <dbReference type="EMBL" id="KLU06287.1"/>
    </source>
</evidence>
<dbReference type="OrthoDB" id="8526978at2"/>
<dbReference type="Proteomes" id="UP000036367">
    <property type="component" value="Unassembled WGS sequence"/>
</dbReference>
<comment type="caution">
    <text evidence="1">The sequence shown here is derived from an EMBL/GenBank/DDBJ whole genome shotgun (WGS) entry which is preliminary data.</text>
</comment>
<accession>A0A0J1BIB9</accession>